<dbReference type="Proteomes" id="UP000779574">
    <property type="component" value="Unassembled WGS sequence"/>
</dbReference>
<evidence type="ECO:0000313" key="2">
    <source>
        <dbReference type="EMBL" id="KAG9698664.1"/>
    </source>
</evidence>
<evidence type="ECO:0000313" key="3">
    <source>
        <dbReference type="Proteomes" id="UP000779574"/>
    </source>
</evidence>
<evidence type="ECO:0000256" key="1">
    <source>
        <dbReference type="SAM" id="MobiDB-lite"/>
    </source>
</evidence>
<organism evidence="2 3">
    <name type="scientific">Aureobasidium melanogenum</name>
    <name type="common">Aureobasidium pullulans var. melanogenum</name>
    <dbReference type="NCBI Taxonomy" id="46634"/>
    <lineage>
        <taxon>Eukaryota</taxon>
        <taxon>Fungi</taxon>
        <taxon>Dikarya</taxon>
        <taxon>Ascomycota</taxon>
        <taxon>Pezizomycotina</taxon>
        <taxon>Dothideomycetes</taxon>
        <taxon>Dothideomycetidae</taxon>
        <taxon>Dothideales</taxon>
        <taxon>Saccotheciaceae</taxon>
        <taxon>Aureobasidium</taxon>
    </lineage>
</organism>
<protein>
    <submittedName>
        <fullName evidence="2">Uncharacterized protein</fullName>
    </submittedName>
</protein>
<dbReference type="EMBL" id="JAHFXF010000049">
    <property type="protein sequence ID" value="KAG9698664.1"/>
    <property type="molecule type" value="Genomic_DNA"/>
</dbReference>
<feature type="region of interest" description="Disordered" evidence="1">
    <location>
        <begin position="28"/>
        <end position="48"/>
    </location>
</feature>
<dbReference type="AlphaFoldDB" id="A0A9P8ETK2"/>
<name>A0A9P8ETK2_AURME</name>
<dbReference type="OrthoDB" id="3896485at2759"/>
<comment type="caution">
    <text evidence="2">The sequence shown here is derived from an EMBL/GenBank/DDBJ whole genome shotgun (WGS) entry which is preliminary data.</text>
</comment>
<accession>A0A9P8ETK2</accession>
<reference evidence="2" key="1">
    <citation type="journal article" date="2021" name="J Fungi (Basel)">
        <title>Virulence traits and population genomics of the black yeast Aureobasidium melanogenum.</title>
        <authorList>
            <person name="Cernosa A."/>
            <person name="Sun X."/>
            <person name="Gostincar C."/>
            <person name="Fang C."/>
            <person name="Gunde-Cimerman N."/>
            <person name="Song Z."/>
        </authorList>
    </citation>
    <scope>NUCLEOTIDE SEQUENCE</scope>
    <source>
        <strain evidence="2">EXF-9911</strain>
    </source>
</reference>
<feature type="non-terminal residue" evidence="2">
    <location>
        <position position="1"/>
    </location>
</feature>
<gene>
    <name evidence="2" type="ORF">KCU76_g2099</name>
</gene>
<proteinExistence type="predicted"/>
<reference evidence="2" key="2">
    <citation type="submission" date="2021-08" db="EMBL/GenBank/DDBJ databases">
        <authorList>
            <person name="Gostincar C."/>
            <person name="Sun X."/>
            <person name="Song Z."/>
            <person name="Gunde-Cimerman N."/>
        </authorList>
    </citation>
    <scope>NUCLEOTIDE SEQUENCE</scope>
    <source>
        <strain evidence="2">EXF-9911</strain>
    </source>
</reference>
<sequence length="289" mass="32998">MSHPSDIQMPDYDNAYAIFQAELAGDDTDVDTEMGDNSSPEPAELPDPSLPLYNGAPPHNFDIPLAHQIDLTSELTRPGGFLPISGPFFDIDITKTMELMLQRYQQKGERFFRLKWAVNYLSQGFYPACKYPGCTSRCRIVDHNLKVLTWKKLQPGGEDHLRYVTTDKEHPVFLCVSCKHENFMPSFMWKTRVVGFMADPVVETKTYERWATPAFFFNRQRDNNAFPGMISGPILSRQADAAESVLSKTCDYLLPVIAAGWVPRYAWNGYHITSISWDRFPHFLLRSIA</sequence>